<reference evidence="1" key="1">
    <citation type="submission" date="2022-01" db="EMBL/GenBank/DDBJ databases">
        <authorList>
            <person name="King R."/>
        </authorList>
    </citation>
    <scope>NUCLEOTIDE SEQUENCE</scope>
</reference>
<dbReference type="OrthoDB" id="6775559at2759"/>
<protein>
    <submittedName>
        <fullName evidence="1">Uncharacterized protein</fullName>
    </submittedName>
</protein>
<accession>A0A9N9SLT1</accession>
<organism evidence="1 2">
    <name type="scientific">Phaedon cochleariae</name>
    <name type="common">Mustard beetle</name>
    <dbReference type="NCBI Taxonomy" id="80249"/>
    <lineage>
        <taxon>Eukaryota</taxon>
        <taxon>Metazoa</taxon>
        <taxon>Ecdysozoa</taxon>
        <taxon>Arthropoda</taxon>
        <taxon>Hexapoda</taxon>
        <taxon>Insecta</taxon>
        <taxon>Pterygota</taxon>
        <taxon>Neoptera</taxon>
        <taxon>Endopterygota</taxon>
        <taxon>Coleoptera</taxon>
        <taxon>Polyphaga</taxon>
        <taxon>Cucujiformia</taxon>
        <taxon>Chrysomeloidea</taxon>
        <taxon>Chrysomelidae</taxon>
        <taxon>Chrysomelinae</taxon>
        <taxon>Chrysomelini</taxon>
        <taxon>Phaedon</taxon>
    </lineage>
</organism>
<dbReference type="AlphaFoldDB" id="A0A9N9SLT1"/>
<proteinExistence type="predicted"/>
<evidence type="ECO:0000313" key="1">
    <source>
        <dbReference type="EMBL" id="CAG9822859.1"/>
    </source>
</evidence>
<sequence>MNNVPAVIIKPTSTQDSQVTKQEIQKAIDPKKINVSVNSIQTTKNGCFVIKCNSEEGAKKLLVETQKNKNLENKYEIKLSQMKKPRIKIIASGSQMNSDEIEECLKKQNEFIERDDYVKVT</sequence>
<gene>
    <name evidence="1" type="ORF">PHAECO_LOCUS10090</name>
</gene>
<evidence type="ECO:0000313" key="2">
    <source>
        <dbReference type="Proteomes" id="UP001153737"/>
    </source>
</evidence>
<dbReference type="EMBL" id="OU896712">
    <property type="protein sequence ID" value="CAG9822859.1"/>
    <property type="molecule type" value="Genomic_DNA"/>
</dbReference>
<dbReference type="Proteomes" id="UP001153737">
    <property type="component" value="Chromosome 6"/>
</dbReference>
<name>A0A9N9SLT1_PHACE</name>
<keyword evidence="2" id="KW-1185">Reference proteome</keyword>
<reference evidence="1" key="2">
    <citation type="submission" date="2022-10" db="EMBL/GenBank/DDBJ databases">
        <authorList>
            <consortium name="ENA_rothamsted_submissions"/>
            <consortium name="culmorum"/>
            <person name="King R."/>
        </authorList>
    </citation>
    <scope>NUCLEOTIDE SEQUENCE</scope>
</reference>